<comment type="caution">
    <text evidence="2">The sequence shown here is derived from an EMBL/GenBank/DDBJ whole genome shotgun (WGS) entry which is preliminary data.</text>
</comment>
<dbReference type="Proteomes" id="UP000321750">
    <property type="component" value="Unassembled WGS sequence"/>
</dbReference>
<evidence type="ECO:0000313" key="3">
    <source>
        <dbReference type="Proteomes" id="UP000321750"/>
    </source>
</evidence>
<evidence type="ECO:0008006" key="4">
    <source>
        <dbReference type="Google" id="ProtNLM"/>
    </source>
</evidence>
<dbReference type="RefSeq" id="WP_147047998.1">
    <property type="nucleotide sequence ID" value="NZ_BJZV01000020.1"/>
</dbReference>
<organism evidence="2 3">
    <name type="scientific">Methylobacterium gnaphalii</name>
    <dbReference type="NCBI Taxonomy" id="1010610"/>
    <lineage>
        <taxon>Bacteria</taxon>
        <taxon>Pseudomonadati</taxon>
        <taxon>Pseudomonadota</taxon>
        <taxon>Alphaproteobacteria</taxon>
        <taxon>Hyphomicrobiales</taxon>
        <taxon>Methylobacteriaceae</taxon>
        <taxon>Methylobacterium</taxon>
    </lineage>
</organism>
<evidence type="ECO:0000256" key="1">
    <source>
        <dbReference type="SAM" id="SignalP"/>
    </source>
</evidence>
<dbReference type="OrthoDB" id="7999158at2"/>
<dbReference type="AlphaFoldDB" id="A0A512JNQ3"/>
<name>A0A512JNQ3_9HYPH</name>
<reference evidence="2 3" key="1">
    <citation type="submission" date="2019-07" db="EMBL/GenBank/DDBJ databases">
        <title>Whole genome shotgun sequence of Methylobacterium gnaphalii NBRC 107716.</title>
        <authorList>
            <person name="Hosoyama A."/>
            <person name="Uohara A."/>
            <person name="Ohji S."/>
            <person name="Ichikawa N."/>
        </authorList>
    </citation>
    <scope>NUCLEOTIDE SEQUENCE [LARGE SCALE GENOMIC DNA]</scope>
    <source>
        <strain evidence="2 3">NBRC 107716</strain>
    </source>
</reference>
<protein>
    <recommendedName>
        <fullName evidence="4">Lysozyme inhibitor LprI N-terminal domain-containing protein</fullName>
    </recommendedName>
</protein>
<proteinExistence type="predicted"/>
<keyword evidence="3" id="KW-1185">Reference proteome</keyword>
<sequence length="110" mass="11862">MISAYAIARIIGVASLLAAAAPALAETSVGERHEAWRGCLSDAFTLRATLSSRALAADMALRECRDSETAYLSALSQSPLVDEDDVDRVRPALLIRARTWLLTTKTSRSL</sequence>
<feature type="signal peptide" evidence="1">
    <location>
        <begin position="1"/>
        <end position="25"/>
    </location>
</feature>
<accession>A0A512JNQ3</accession>
<keyword evidence="1" id="KW-0732">Signal</keyword>
<evidence type="ECO:0000313" key="2">
    <source>
        <dbReference type="EMBL" id="GEP11579.1"/>
    </source>
</evidence>
<feature type="chain" id="PRO_5021961961" description="Lysozyme inhibitor LprI N-terminal domain-containing protein" evidence="1">
    <location>
        <begin position="26"/>
        <end position="110"/>
    </location>
</feature>
<gene>
    <name evidence="2" type="ORF">MGN01_34240</name>
</gene>
<dbReference type="EMBL" id="BJZV01000020">
    <property type="protein sequence ID" value="GEP11579.1"/>
    <property type="molecule type" value="Genomic_DNA"/>
</dbReference>